<dbReference type="SUPFAM" id="SSF52540">
    <property type="entry name" value="P-loop containing nucleoside triphosphate hydrolases"/>
    <property type="match status" value="1"/>
</dbReference>
<dbReference type="AlphaFoldDB" id="A0A7C9J7N3"/>
<keyword evidence="2" id="KW-1185">Reference proteome</keyword>
<comment type="caution">
    <text evidence="1">The sequence shown here is derived from an EMBL/GenBank/DDBJ whole genome shotgun (WGS) entry which is preliminary data.</text>
</comment>
<sequence>MDAASNELGRSNAGFCSIAPSDRSLARLKSQLDAIWSNLLLTQGKTPRSVLLTSAAKGEGVTYVSERLCIYLAQTYGHKVLYINLADSLTYEQAPVELPPEEILDRLSSSQGINSLTMASSIPGLCVLSLNLSRSQHALPWLLPQRNVMEMLLDHARQHFDIVVFDAESVLMAPWTATIAKPVDANLLVCRFAVTRRELLNALLDAFKAAGVRPHGIILNARRYSVPQSLYRLLK</sequence>
<protein>
    <recommendedName>
        <fullName evidence="3">AAA family ATPase</fullName>
    </recommendedName>
</protein>
<reference evidence="1 2" key="1">
    <citation type="submission" date="2020-01" db="EMBL/GenBank/DDBJ databases">
        <title>Genome sequence of Desulfovibrio aerotolerans DSM 16695(T).</title>
        <authorList>
            <person name="Karnachuk O."/>
            <person name="Avakyan M."/>
            <person name="Mardanov A."/>
            <person name="Kadnikov V."/>
            <person name="Ravin N."/>
        </authorList>
    </citation>
    <scope>NUCLEOTIDE SEQUENCE [LARGE SCALE GENOMIC DNA]</scope>
    <source>
        <strain evidence="1 2">DSM 16695</strain>
    </source>
</reference>
<dbReference type="GO" id="GO:0004713">
    <property type="term" value="F:protein tyrosine kinase activity"/>
    <property type="evidence" value="ECO:0007669"/>
    <property type="project" value="TreeGrafter"/>
</dbReference>
<dbReference type="EMBL" id="WVUD01000004">
    <property type="protein sequence ID" value="MYL82318.1"/>
    <property type="molecule type" value="Genomic_DNA"/>
</dbReference>
<proteinExistence type="predicted"/>
<dbReference type="PANTHER" id="PTHR32309:SF13">
    <property type="entry name" value="FERRIC ENTEROBACTIN TRANSPORT PROTEIN FEPE"/>
    <property type="match status" value="1"/>
</dbReference>
<evidence type="ECO:0000313" key="2">
    <source>
        <dbReference type="Proteomes" id="UP000482487"/>
    </source>
</evidence>
<organism evidence="1 2">
    <name type="scientific">Solidesulfovibrio aerotolerans</name>
    <dbReference type="NCBI Taxonomy" id="295255"/>
    <lineage>
        <taxon>Bacteria</taxon>
        <taxon>Pseudomonadati</taxon>
        <taxon>Thermodesulfobacteriota</taxon>
        <taxon>Desulfovibrionia</taxon>
        <taxon>Desulfovibrionales</taxon>
        <taxon>Desulfovibrionaceae</taxon>
        <taxon>Solidesulfovibrio</taxon>
    </lineage>
</organism>
<dbReference type="InterPro" id="IPR050445">
    <property type="entry name" value="Bact_polysacc_biosynth/exp"/>
</dbReference>
<dbReference type="Proteomes" id="UP000482487">
    <property type="component" value="Unassembled WGS sequence"/>
</dbReference>
<dbReference type="PANTHER" id="PTHR32309">
    <property type="entry name" value="TYROSINE-PROTEIN KINASE"/>
    <property type="match status" value="1"/>
</dbReference>
<name>A0A7C9J7N3_9BACT</name>
<evidence type="ECO:0008006" key="3">
    <source>
        <dbReference type="Google" id="ProtNLM"/>
    </source>
</evidence>
<dbReference type="InterPro" id="IPR027417">
    <property type="entry name" value="P-loop_NTPase"/>
</dbReference>
<dbReference type="RefSeq" id="WP_160958918.1">
    <property type="nucleotide sequence ID" value="NZ_WVUD01000004.1"/>
</dbReference>
<dbReference type="Gene3D" id="3.40.50.300">
    <property type="entry name" value="P-loop containing nucleotide triphosphate hydrolases"/>
    <property type="match status" value="1"/>
</dbReference>
<dbReference type="OrthoDB" id="9812433at2"/>
<accession>A0A7C9J7N3</accession>
<evidence type="ECO:0000313" key="1">
    <source>
        <dbReference type="EMBL" id="MYL82318.1"/>
    </source>
</evidence>
<gene>
    <name evidence="1" type="ORF">GTA51_04095</name>
</gene>
<dbReference type="GO" id="GO:0005886">
    <property type="term" value="C:plasma membrane"/>
    <property type="evidence" value="ECO:0007669"/>
    <property type="project" value="TreeGrafter"/>
</dbReference>